<evidence type="ECO:0000313" key="1">
    <source>
        <dbReference type="EMBL" id="MBS2962789.1"/>
    </source>
</evidence>
<dbReference type="InterPro" id="IPR036412">
    <property type="entry name" value="HAD-like_sf"/>
</dbReference>
<dbReference type="SFLD" id="SFLDG01129">
    <property type="entry name" value="C1.5:_HAD__Beta-PGM__Phosphata"/>
    <property type="match status" value="1"/>
</dbReference>
<reference evidence="1" key="1">
    <citation type="submission" date="2021-04" db="EMBL/GenBank/DDBJ databases">
        <title>Genome based classification of Actinospica acidithermotolerans sp. nov., an actinobacterium isolated from an Indonesian hot spring.</title>
        <authorList>
            <person name="Kusuma A.B."/>
            <person name="Putra K.E."/>
            <person name="Nafisah S."/>
            <person name="Loh J."/>
            <person name="Nouioui I."/>
            <person name="Goodfellow M."/>
        </authorList>
    </citation>
    <scope>NUCLEOTIDE SEQUENCE</scope>
    <source>
        <strain evidence="1">DSM 45618</strain>
    </source>
</reference>
<accession>A0A8J7WMX8</accession>
<dbReference type="PANTHER" id="PTHR46649:SF4">
    <property type="entry name" value="HALOACID DEHALOGENASE-LIKE HYDROLASE (HAD) SUPERFAMILY PROTEIN"/>
    <property type="match status" value="1"/>
</dbReference>
<keyword evidence="2" id="KW-1185">Reference proteome</keyword>
<dbReference type="SUPFAM" id="SSF56784">
    <property type="entry name" value="HAD-like"/>
    <property type="match status" value="1"/>
</dbReference>
<dbReference type="Proteomes" id="UP000677913">
    <property type="component" value="Unassembled WGS sequence"/>
</dbReference>
<dbReference type="InterPro" id="IPR006439">
    <property type="entry name" value="HAD-SF_hydro_IA"/>
</dbReference>
<dbReference type="SFLD" id="SFLDS00003">
    <property type="entry name" value="Haloacid_Dehalogenase"/>
    <property type="match status" value="1"/>
</dbReference>
<dbReference type="NCBIfam" id="TIGR01549">
    <property type="entry name" value="HAD-SF-IA-v1"/>
    <property type="match status" value="1"/>
</dbReference>
<sequence length="255" mass="27526">MLRLPREVLTALRRGRISPNAMIGRMVDAVLFDFSGTLFHCESAESWLRAALAQAGFAATDAEVATYAARLHESGGQPGGHSEFDVPAHLADLWARRDLTADDHRAAYTALVERAELPWPGLADVLYERHCAPEAWEAYPDTIAVLKLLRDRRVPVVVVSNIGWDLRTVFKHFNVDHLIAGYVLSYEVGMKKPDPAVFGLACELAGCSPADALMVGDNAIADAGAAAIGCSFRLVSHVPAAQRPRALLDAVGECG</sequence>
<dbReference type="Pfam" id="PF00702">
    <property type="entry name" value="Hydrolase"/>
    <property type="match status" value="1"/>
</dbReference>
<dbReference type="InterPro" id="IPR023214">
    <property type="entry name" value="HAD_sf"/>
</dbReference>
<dbReference type="GO" id="GO:0016787">
    <property type="term" value="F:hydrolase activity"/>
    <property type="evidence" value="ECO:0007669"/>
    <property type="project" value="UniProtKB-KW"/>
</dbReference>
<dbReference type="PRINTS" id="PR00413">
    <property type="entry name" value="HADHALOGNASE"/>
</dbReference>
<comment type="caution">
    <text evidence="1">The sequence shown here is derived from an EMBL/GenBank/DDBJ whole genome shotgun (WGS) entry which is preliminary data.</text>
</comment>
<proteinExistence type="predicted"/>
<evidence type="ECO:0000313" key="2">
    <source>
        <dbReference type="Proteomes" id="UP000677913"/>
    </source>
</evidence>
<dbReference type="AlphaFoldDB" id="A0A8J7WMX8"/>
<dbReference type="InterPro" id="IPR044924">
    <property type="entry name" value="HAD-SF_hydro_IA_REG-2-like_cap"/>
</dbReference>
<protein>
    <submittedName>
        <fullName evidence="1">HAD-IA family hydrolase</fullName>
    </submittedName>
</protein>
<organism evidence="1 2">
    <name type="scientific">Actinocrinis puniceicyclus</name>
    <dbReference type="NCBI Taxonomy" id="977794"/>
    <lineage>
        <taxon>Bacteria</taxon>
        <taxon>Bacillati</taxon>
        <taxon>Actinomycetota</taxon>
        <taxon>Actinomycetes</taxon>
        <taxon>Catenulisporales</taxon>
        <taxon>Actinospicaceae</taxon>
        <taxon>Actinocrinis</taxon>
    </lineage>
</organism>
<dbReference type="Gene3D" id="1.10.150.720">
    <property type="entry name" value="Haloacid dehalogenase-like hydrolase"/>
    <property type="match status" value="1"/>
</dbReference>
<gene>
    <name evidence="1" type="ORF">KGA66_07035</name>
</gene>
<dbReference type="Gene3D" id="3.40.50.1000">
    <property type="entry name" value="HAD superfamily/HAD-like"/>
    <property type="match status" value="1"/>
</dbReference>
<dbReference type="PANTHER" id="PTHR46649">
    <property type="match status" value="1"/>
</dbReference>
<dbReference type="EMBL" id="JAGSXH010000015">
    <property type="protein sequence ID" value="MBS2962789.1"/>
    <property type="molecule type" value="Genomic_DNA"/>
</dbReference>
<name>A0A8J7WMX8_9ACTN</name>
<dbReference type="RefSeq" id="WP_211465837.1">
    <property type="nucleotide sequence ID" value="NZ_JAGSXH010000015.1"/>
</dbReference>
<keyword evidence="1" id="KW-0378">Hydrolase</keyword>